<dbReference type="InterPro" id="IPR017534">
    <property type="entry name" value="GNAT-acetyltransferase"/>
</dbReference>
<dbReference type="RefSeq" id="WP_036402905.1">
    <property type="nucleotide sequence ID" value="NZ_CCBB010000003.1"/>
</dbReference>
<organism evidence="4 5">
    <name type="scientific">Mycolicibacterium cosmeticum</name>
    <dbReference type="NCBI Taxonomy" id="258533"/>
    <lineage>
        <taxon>Bacteria</taxon>
        <taxon>Bacillati</taxon>
        <taxon>Actinomycetota</taxon>
        <taxon>Actinomycetes</taxon>
        <taxon>Mycobacteriales</taxon>
        <taxon>Mycobacteriaceae</taxon>
        <taxon>Mycolicibacterium</taxon>
    </lineage>
</organism>
<dbReference type="GO" id="GO:0005737">
    <property type="term" value="C:cytoplasm"/>
    <property type="evidence" value="ECO:0007669"/>
    <property type="project" value="TreeGrafter"/>
</dbReference>
<dbReference type="Gene3D" id="3.30.470.20">
    <property type="entry name" value="ATP-grasp fold, B domain"/>
    <property type="match status" value="2"/>
</dbReference>
<dbReference type="PROSITE" id="PS51186">
    <property type="entry name" value="GNAT"/>
    <property type="match status" value="1"/>
</dbReference>
<dbReference type="CDD" id="cd04301">
    <property type="entry name" value="NAT_SF"/>
    <property type="match status" value="1"/>
</dbReference>
<evidence type="ECO:0000259" key="2">
    <source>
        <dbReference type="PROSITE" id="PS50975"/>
    </source>
</evidence>
<keyword evidence="1" id="KW-0067">ATP-binding</keyword>
<dbReference type="STRING" id="258533.BN977_05505"/>
<sequence length="569" mass="62629">MAETRDDTGVVQDLGWGRLVFGQTFDDPEEFGTALRAEASGRRDIGMYLDAPHVFVALHPQEFFIDPSFTYRLTFAERGDYWPDDVPGVVVRPVQSIQDCEAINEIYVRCRMVPADIELMWSNVQREPHMVYLVATDEHTGALIGTVTGIDHRQLFGDQENGSSLWCLAVDPAVSRPGVGGLLVRSLVEEFIRRGRAQMDLSVLHDNEGAIALYERMGFQRVPALGIKRKNAINEKLFAPVQEEEGLAELNPYARIIADEAIMRGIHVEVLDGKGGYMRLTHGGTSVVTRESLSELTNAVAMSRCDDKRVARRVVSEAGIRVPRGRTATFDDDDYGFLREVGSVVVKPARGEQGAGITVGVTKPDELDRALQWAAKHCPDVLIEERCEGEDLRLVVINGKVIAAAVRRPPEVLGSGKHTIRQLIETQSRRRAAATQGESVIPIDDVTADTVRDAGWDLDDVLPVNERLVVRRTANLHTGGTICDVTDDVNPKLARVAVDAADAIGIPVTGIDLMVPSVRGEEYVFIEANERPGLANHEPRPTAQAFVDLLFPRTAATPWAWQPDPVDQG</sequence>
<dbReference type="Pfam" id="PF00583">
    <property type="entry name" value="Acetyltransf_1"/>
    <property type="match status" value="1"/>
</dbReference>
<reference evidence="4" key="2">
    <citation type="submission" date="2014-03" db="EMBL/GenBank/DDBJ databases">
        <authorList>
            <person name="Urmite Genomes"/>
        </authorList>
    </citation>
    <scope>NUCLEOTIDE SEQUENCE</scope>
    <source>
        <strain evidence="4">DSM 44829</strain>
    </source>
</reference>
<dbReference type="SUPFAM" id="SSF56059">
    <property type="entry name" value="Glutathione synthetase ATP-binding domain-like"/>
    <property type="match status" value="1"/>
</dbReference>
<evidence type="ECO:0000313" key="5">
    <source>
        <dbReference type="Proteomes" id="UP000028870"/>
    </source>
</evidence>
<dbReference type="PANTHER" id="PTHR21621">
    <property type="entry name" value="RIBOSOMAL PROTEIN S6 MODIFICATION PROTEIN"/>
    <property type="match status" value="1"/>
</dbReference>
<proteinExistence type="predicted"/>
<dbReference type="eggNOG" id="COG0189">
    <property type="taxonomic scope" value="Bacteria"/>
</dbReference>
<dbReference type="Gene3D" id="3.40.630.30">
    <property type="match status" value="1"/>
</dbReference>
<dbReference type="InterPro" id="IPR011761">
    <property type="entry name" value="ATP-grasp"/>
</dbReference>
<gene>
    <name evidence="4" type="ORF">BN977_05505</name>
</gene>
<keyword evidence="1" id="KW-0547">Nucleotide-binding</keyword>
<dbReference type="GO" id="GO:0009432">
    <property type="term" value="P:SOS response"/>
    <property type="evidence" value="ECO:0007669"/>
    <property type="project" value="TreeGrafter"/>
</dbReference>
<feature type="domain" description="ATP-grasp" evidence="2">
    <location>
        <begin position="312"/>
        <end position="555"/>
    </location>
</feature>
<evidence type="ECO:0000259" key="3">
    <source>
        <dbReference type="PROSITE" id="PS51186"/>
    </source>
</evidence>
<keyword evidence="5" id="KW-1185">Reference proteome</keyword>
<dbReference type="eggNOG" id="COG0456">
    <property type="taxonomic scope" value="Bacteria"/>
</dbReference>
<protein>
    <submittedName>
        <fullName evidence="4">GNAT family acetyltransferase</fullName>
    </submittedName>
</protein>
<dbReference type="GO" id="GO:0046872">
    <property type="term" value="F:metal ion binding"/>
    <property type="evidence" value="ECO:0007669"/>
    <property type="project" value="InterPro"/>
</dbReference>
<dbReference type="PROSITE" id="PS50975">
    <property type="entry name" value="ATP_GRASP"/>
    <property type="match status" value="1"/>
</dbReference>
<dbReference type="NCBIfam" id="TIGR03103">
    <property type="entry name" value="trio_acet_GNAT"/>
    <property type="match status" value="1"/>
</dbReference>
<evidence type="ECO:0000313" key="4">
    <source>
        <dbReference type="EMBL" id="CDO10670.1"/>
    </source>
</evidence>
<dbReference type="EMBL" id="CCBB010000003">
    <property type="protein sequence ID" value="CDO10670.1"/>
    <property type="molecule type" value="Genomic_DNA"/>
</dbReference>
<dbReference type="InterPro" id="IPR000182">
    <property type="entry name" value="GNAT_dom"/>
</dbReference>
<comment type="caution">
    <text evidence="4">The sequence shown here is derived from an EMBL/GenBank/DDBJ whole genome shotgun (WGS) entry which is preliminary data.</text>
</comment>
<dbReference type="AlphaFoldDB" id="W9BM27"/>
<reference evidence="4" key="1">
    <citation type="submission" date="2014-03" db="EMBL/GenBank/DDBJ databases">
        <title>Draft Genome Sequence of Mycobacterium cosmeticum DSM 44829.</title>
        <authorList>
            <person name="Croce O."/>
            <person name="Robert C."/>
            <person name="Raoult D."/>
            <person name="Drancourt M."/>
        </authorList>
    </citation>
    <scope>NUCLEOTIDE SEQUENCE [LARGE SCALE GENOMIC DNA]</scope>
    <source>
        <strain evidence="4">DSM 44829</strain>
    </source>
</reference>
<dbReference type="GO" id="GO:0005524">
    <property type="term" value="F:ATP binding"/>
    <property type="evidence" value="ECO:0007669"/>
    <property type="project" value="UniProtKB-UniRule"/>
</dbReference>
<dbReference type="SUPFAM" id="SSF55729">
    <property type="entry name" value="Acyl-CoA N-acyltransferases (Nat)"/>
    <property type="match status" value="1"/>
</dbReference>
<evidence type="ECO:0000256" key="1">
    <source>
        <dbReference type="PROSITE-ProRule" id="PRU00409"/>
    </source>
</evidence>
<dbReference type="GO" id="GO:0018169">
    <property type="term" value="F:ribosomal S6-glutamic acid ligase activity"/>
    <property type="evidence" value="ECO:0007669"/>
    <property type="project" value="TreeGrafter"/>
</dbReference>
<accession>W9BM27</accession>
<dbReference type="Proteomes" id="UP000028870">
    <property type="component" value="Unassembled WGS sequence"/>
</dbReference>
<dbReference type="InterPro" id="IPR016181">
    <property type="entry name" value="Acyl_CoA_acyltransferase"/>
</dbReference>
<dbReference type="OrthoDB" id="9803907at2"/>
<feature type="domain" description="N-acetyltransferase" evidence="3">
    <location>
        <begin position="89"/>
        <end position="240"/>
    </location>
</feature>
<dbReference type="GO" id="GO:0016747">
    <property type="term" value="F:acyltransferase activity, transferring groups other than amino-acyl groups"/>
    <property type="evidence" value="ECO:0007669"/>
    <property type="project" value="InterPro"/>
</dbReference>
<dbReference type="PANTHER" id="PTHR21621:SF0">
    <property type="entry name" value="BETA-CITRYLGLUTAMATE SYNTHASE B-RELATED"/>
    <property type="match status" value="1"/>
</dbReference>
<name>W9BM27_MYCCO</name>